<gene>
    <name evidence="4" type="ORF">P3T76_014711</name>
</gene>
<dbReference type="GO" id="GO:0036503">
    <property type="term" value="P:ERAD pathway"/>
    <property type="evidence" value="ECO:0007669"/>
    <property type="project" value="TreeGrafter"/>
</dbReference>
<dbReference type="PANTHER" id="PTHR11102">
    <property type="entry name" value="SEL-1-LIKE PROTEIN"/>
    <property type="match status" value="1"/>
</dbReference>
<dbReference type="SMART" id="SM00671">
    <property type="entry name" value="SEL1"/>
    <property type="match status" value="10"/>
</dbReference>
<proteinExistence type="inferred from homology"/>
<feature type="chain" id="PRO_5042120821" evidence="3">
    <location>
        <begin position="38"/>
        <end position="727"/>
    </location>
</feature>
<feature type="signal peptide" evidence="3">
    <location>
        <begin position="1"/>
        <end position="37"/>
    </location>
</feature>
<dbReference type="Gene3D" id="1.25.40.10">
    <property type="entry name" value="Tetratricopeptide repeat domain"/>
    <property type="match status" value="3"/>
</dbReference>
<dbReference type="InterPro" id="IPR006597">
    <property type="entry name" value="Sel1-like"/>
</dbReference>
<comment type="similarity">
    <text evidence="1">Belongs to the sel-1 family.</text>
</comment>
<evidence type="ECO:0000313" key="5">
    <source>
        <dbReference type="Proteomes" id="UP001259832"/>
    </source>
</evidence>
<dbReference type="GO" id="GO:0005789">
    <property type="term" value="C:endoplasmic reticulum membrane"/>
    <property type="evidence" value="ECO:0007669"/>
    <property type="project" value="TreeGrafter"/>
</dbReference>
<dbReference type="Proteomes" id="UP001259832">
    <property type="component" value="Unassembled WGS sequence"/>
</dbReference>
<sequence>MITSYDFLLALLWAMRRSFRCAFVSIALALTLSCVSSSPSDVSEARASDAIAPPSPLVEALQRVQTDNAAVRDLSDAALSPLVSRSERRDALVQLGDMYFYGNSSLDTRVNGTLAMSLYAEAAALGAPRAQFHVGVALSYGLWGFALDEAAAMSHYYFAALGGDIGAAMALGHKHLLGLGAPKKCESAVRYYEVAANEAVARREQNASQPAIYDLPHRRLKTVAETQHKKNLPGDSAIVDYYQFSADKGDPDATLNLATLYFYGARGLAQDLQRAAVLFQKAYELGASGGAYHLGHIYSLGIGVEQNNATAFKYLQEAVNEGNTAAQNELAHLYLLGKGTDLDEEQAVALFKAAAKQGSMEAFYNLGVLHMRGGSILAAEHPEYEVAHGYFQVAAHQGHTVSSHKLGHMSLHGIGTTRSCKNAVESFKMVAERGEWDRVLTQAYKDFKRQDYEAAFMKYAVMAQQGYEVAQHNAAYLLDYDFLTPSAFTPLLSLVPSGMDLEEDIVASTAVMLYRLAALQGNVDANLKIGDYYYYGKGGHPVDFVKASAHYSLASKRSNAQAMFNLALMYEHGIGVDQDFYLAKRFFDKARVAHSDASVPVTLAMWKLRAHKSLRAWRKWWNELVGNVPPSKKSEVVYPTSSATSAPSSASSKESGTGASLSSMLEKWWPVESSLSLNAILQDISNNWREVLMSDDVLIVVLMIALGVVLYIRSERQYLQELPPQQQ</sequence>
<evidence type="ECO:0000256" key="3">
    <source>
        <dbReference type="SAM" id="SignalP"/>
    </source>
</evidence>
<feature type="region of interest" description="Disordered" evidence="2">
    <location>
        <begin position="631"/>
        <end position="655"/>
    </location>
</feature>
<keyword evidence="5" id="KW-1185">Reference proteome</keyword>
<dbReference type="InterPro" id="IPR050767">
    <property type="entry name" value="Sel1_AlgK"/>
</dbReference>
<dbReference type="PANTHER" id="PTHR11102:SF147">
    <property type="entry name" value="SEL1L ADAPTOR SUBUNIT OF ERAD E3 UBIQUITIN LIGASE"/>
    <property type="match status" value="1"/>
</dbReference>
<dbReference type="SUPFAM" id="SSF81901">
    <property type="entry name" value="HCP-like"/>
    <property type="match status" value="3"/>
</dbReference>
<name>A0AAD9G119_9STRA</name>
<feature type="compositionally biased region" description="Low complexity" evidence="2">
    <location>
        <begin position="639"/>
        <end position="655"/>
    </location>
</feature>
<dbReference type="AlphaFoldDB" id="A0AAD9G119"/>
<dbReference type="EMBL" id="JASMQC010000044">
    <property type="protein sequence ID" value="KAK1929865.1"/>
    <property type="molecule type" value="Genomic_DNA"/>
</dbReference>
<dbReference type="Pfam" id="PF08238">
    <property type="entry name" value="Sel1"/>
    <property type="match status" value="11"/>
</dbReference>
<evidence type="ECO:0000256" key="2">
    <source>
        <dbReference type="SAM" id="MobiDB-lite"/>
    </source>
</evidence>
<keyword evidence="3" id="KW-0732">Signal</keyword>
<reference evidence="4" key="1">
    <citation type="submission" date="2023-08" db="EMBL/GenBank/DDBJ databases">
        <title>Reference Genome Resource for the Citrus Pathogen Phytophthora citrophthora.</title>
        <authorList>
            <person name="Moller H."/>
            <person name="Coetzee B."/>
            <person name="Rose L.J."/>
            <person name="Van Niekerk J.M."/>
        </authorList>
    </citation>
    <scope>NUCLEOTIDE SEQUENCE</scope>
    <source>
        <strain evidence="4">STE-U-9442</strain>
    </source>
</reference>
<evidence type="ECO:0000256" key="1">
    <source>
        <dbReference type="ARBA" id="ARBA00038101"/>
    </source>
</evidence>
<evidence type="ECO:0000313" key="4">
    <source>
        <dbReference type="EMBL" id="KAK1929865.1"/>
    </source>
</evidence>
<accession>A0AAD9G119</accession>
<protein>
    <submittedName>
        <fullName evidence="4">Protein sel-1 2</fullName>
    </submittedName>
</protein>
<comment type="caution">
    <text evidence="4">The sequence shown here is derived from an EMBL/GenBank/DDBJ whole genome shotgun (WGS) entry which is preliminary data.</text>
</comment>
<organism evidence="4 5">
    <name type="scientific">Phytophthora citrophthora</name>
    <dbReference type="NCBI Taxonomy" id="4793"/>
    <lineage>
        <taxon>Eukaryota</taxon>
        <taxon>Sar</taxon>
        <taxon>Stramenopiles</taxon>
        <taxon>Oomycota</taxon>
        <taxon>Peronosporomycetes</taxon>
        <taxon>Peronosporales</taxon>
        <taxon>Peronosporaceae</taxon>
        <taxon>Phytophthora</taxon>
    </lineage>
</organism>
<dbReference type="InterPro" id="IPR011990">
    <property type="entry name" value="TPR-like_helical_dom_sf"/>
</dbReference>